<dbReference type="PROSITE" id="PS51257">
    <property type="entry name" value="PROKAR_LIPOPROTEIN"/>
    <property type="match status" value="1"/>
</dbReference>
<keyword evidence="2" id="KW-0732">Signal</keyword>
<comment type="caution">
    <text evidence="4">The sequence shown here is derived from an EMBL/GenBank/DDBJ whole genome shotgun (WGS) entry which is preliminary data.</text>
</comment>
<dbReference type="InterPro" id="IPR011008">
    <property type="entry name" value="Dimeric_a/b-barrel"/>
</dbReference>
<dbReference type="SUPFAM" id="SSF54909">
    <property type="entry name" value="Dimeric alpha+beta barrel"/>
    <property type="match status" value="1"/>
</dbReference>
<evidence type="ECO:0000313" key="5">
    <source>
        <dbReference type="Proteomes" id="UP000534294"/>
    </source>
</evidence>
<reference evidence="4 5" key="1">
    <citation type="submission" date="2020-08" db="EMBL/GenBank/DDBJ databases">
        <title>Genomic Encyclopedia of Type Strains, Phase IV (KMG-IV): sequencing the most valuable type-strain genomes for metagenomic binning, comparative biology and taxonomic classification.</title>
        <authorList>
            <person name="Goeker M."/>
        </authorList>
    </citation>
    <scope>NUCLEOTIDE SEQUENCE [LARGE SCALE GENOMIC DNA]</scope>
    <source>
        <strain evidence="4 5">DSM 12251</strain>
    </source>
</reference>
<dbReference type="Gene3D" id="3.30.70.100">
    <property type="match status" value="1"/>
</dbReference>
<dbReference type="EMBL" id="JACHIF010000001">
    <property type="protein sequence ID" value="MBB5036276.1"/>
    <property type="molecule type" value="Genomic_DNA"/>
</dbReference>
<comment type="subunit">
    <text evidence="1">Homodimer.</text>
</comment>
<dbReference type="InterPro" id="IPR013097">
    <property type="entry name" value="Dabb"/>
</dbReference>
<evidence type="ECO:0000259" key="3">
    <source>
        <dbReference type="PROSITE" id="PS51502"/>
    </source>
</evidence>
<feature type="domain" description="Stress-response A/B barrel" evidence="3">
    <location>
        <begin position="34"/>
        <end position="131"/>
    </location>
</feature>
<dbReference type="InterPro" id="IPR044662">
    <property type="entry name" value="HS1/DABB1-like"/>
</dbReference>
<keyword evidence="5" id="KW-1185">Reference proteome</keyword>
<dbReference type="PANTHER" id="PTHR33178">
    <property type="match status" value="1"/>
</dbReference>
<organism evidence="4 5">
    <name type="scientific">Prosthecobacter dejongeii</name>
    <dbReference type="NCBI Taxonomy" id="48465"/>
    <lineage>
        <taxon>Bacteria</taxon>
        <taxon>Pseudomonadati</taxon>
        <taxon>Verrucomicrobiota</taxon>
        <taxon>Verrucomicrobiia</taxon>
        <taxon>Verrucomicrobiales</taxon>
        <taxon>Verrucomicrobiaceae</taxon>
        <taxon>Prosthecobacter</taxon>
    </lineage>
</organism>
<proteinExistence type="predicted"/>
<gene>
    <name evidence="4" type="ORF">HNQ64_000510</name>
</gene>
<evidence type="ECO:0000256" key="1">
    <source>
        <dbReference type="ARBA" id="ARBA00011738"/>
    </source>
</evidence>
<dbReference type="PANTHER" id="PTHR33178:SF10">
    <property type="entry name" value="STRESS-RESPONSE A_B BARREL DOMAIN-CONTAINING PROTEIN"/>
    <property type="match status" value="1"/>
</dbReference>
<dbReference type="RefSeq" id="WP_184204925.1">
    <property type="nucleotide sequence ID" value="NZ_JACHIF010000001.1"/>
</dbReference>
<evidence type="ECO:0000256" key="2">
    <source>
        <dbReference type="SAM" id="SignalP"/>
    </source>
</evidence>
<sequence length="134" mass="14328">MQKAIAIFSFAALSLLASCTTCPMGHKTTAQGKVEHVVLLWLKKPGDAADRAAIIAAAKGFQKDIPGIQHLSVGTPLASERPVVDDSFDVGLVMRFATPADLAVYEKHPAHVKAVNEILKPKAKKLLVYDVVAQ</sequence>
<dbReference type="AlphaFoldDB" id="A0A7W8DNU3"/>
<dbReference type="Proteomes" id="UP000534294">
    <property type="component" value="Unassembled WGS sequence"/>
</dbReference>
<evidence type="ECO:0000313" key="4">
    <source>
        <dbReference type="EMBL" id="MBB5036276.1"/>
    </source>
</evidence>
<feature type="chain" id="PRO_5030808818" description="Stress-response A/B barrel domain-containing protein" evidence="2">
    <location>
        <begin position="18"/>
        <end position="134"/>
    </location>
</feature>
<dbReference type="SMART" id="SM00886">
    <property type="entry name" value="Dabb"/>
    <property type="match status" value="1"/>
</dbReference>
<feature type="signal peptide" evidence="2">
    <location>
        <begin position="1"/>
        <end position="17"/>
    </location>
</feature>
<dbReference type="Pfam" id="PF07876">
    <property type="entry name" value="Dabb"/>
    <property type="match status" value="1"/>
</dbReference>
<dbReference type="PROSITE" id="PS51502">
    <property type="entry name" value="S_R_A_B_BARREL"/>
    <property type="match status" value="1"/>
</dbReference>
<name>A0A7W8DNU3_9BACT</name>
<accession>A0A7W8DNU3</accession>
<protein>
    <recommendedName>
        <fullName evidence="3">Stress-response A/B barrel domain-containing protein</fullName>
    </recommendedName>
</protein>